<sequence length="207" mass="22325">MNYPLRAIALAIPLSFAAHASAWTDQVTLEDSFVVSANDTLILDVGVGQVDVKTHDGDTVSVTVEVEPASDGFFGDHFDFSDTEISKTTDGSRISLMVKEEDTKQRWTLKVPASIHFKLDMGVGEADITGLRQNISVDVGVGDVEVDLGGNDYGSIELETGVGDADLDGFKGAREIRQMVSQEVQWRGDGQYDIEIDVGVGDIDVNN</sequence>
<name>A0ABS8G555_9ALTE</name>
<evidence type="ECO:0000313" key="2">
    <source>
        <dbReference type="EMBL" id="MCC2615717.1"/>
    </source>
</evidence>
<organism evidence="2 3">
    <name type="scientific">Fluctibacter halophilus</name>
    <dbReference type="NCBI Taxonomy" id="226011"/>
    <lineage>
        <taxon>Bacteria</taxon>
        <taxon>Pseudomonadati</taxon>
        <taxon>Pseudomonadota</taxon>
        <taxon>Gammaproteobacteria</taxon>
        <taxon>Alteromonadales</taxon>
        <taxon>Alteromonadaceae</taxon>
        <taxon>Fluctibacter</taxon>
    </lineage>
</organism>
<dbReference type="PROSITE" id="PS00430">
    <property type="entry name" value="TONB_DEPENDENT_REC_1"/>
    <property type="match status" value="1"/>
</dbReference>
<dbReference type="EMBL" id="JAJEWP010000001">
    <property type="protein sequence ID" value="MCC2615717.1"/>
    <property type="molecule type" value="Genomic_DNA"/>
</dbReference>
<proteinExistence type="predicted"/>
<dbReference type="RefSeq" id="WP_229157882.1">
    <property type="nucleotide sequence ID" value="NZ_JAJEWP010000001.1"/>
</dbReference>
<keyword evidence="1" id="KW-0732">Signal</keyword>
<dbReference type="Proteomes" id="UP001520878">
    <property type="component" value="Unassembled WGS sequence"/>
</dbReference>
<evidence type="ECO:0008006" key="4">
    <source>
        <dbReference type="Google" id="ProtNLM"/>
    </source>
</evidence>
<dbReference type="InterPro" id="IPR010916">
    <property type="entry name" value="TonB_box_CS"/>
</dbReference>
<feature type="signal peptide" evidence="1">
    <location>
        <begin position="1"/>
        <end position="20"/>
    </location>
</feature>
<feature type="chain" id="PRO_5047371789" description="Adhesin domain-containing protein" evidence="1">
    <location>
        <begin position="21"/>
        <end position="207"/>
    </location>
</feature>
<accession>A0ABS8G555</accession>
<evidence type="ECO:0000256" key="1">
    <source>
        <dbReference type="SAM" id="SignalP"/>
    </source>
</evidence>
<reference evidence="2 3" key="1">
    <citation type="submission" date="2021-10" db="EMBL/GenBank/DDBJ databases">
        <title>Draft genome of Aestuariibacter halophilus JC2043.</title>
        <authorList>
            <person name="Emsley S.A."/>
            <person name="Pfannmuller K.M."/>
            <person name="Ushijima B."/>
            <person name="Saw J.H."/>
            <person name="Videau P."/>
        </authorList>
    </citation>
    <scope>NUCLEOTIDE SEQUENCE [LARGE SCALE GENOMIC DNA]</scope>
    <source>
        <strain evidence="2 3">JC2043</strain>
    </source>
</reference>
<keyword evidence="3" id="KW-1185">Reference proteome</keyword>
<comment type="caution">
    <text evidence="2">The sequence shown here is derived from an EMBL/GenBank/DDBJ whole genome shotgun (WGS) entry which is preliminary data.</text>
</comment>
<protein>
    <recommendedName>
        <fullName evidence="4">Adhesin domain-containing protein</fullName>
    </recommendedName>
</protein>
<evidence type="ECO:0000313" key="3">
    <source>
        <dbReference type="Proteomes" id="UP001520878"/>
    </source>
</evidence>
<gene>
    <name evidence="2" type="ORF">LJ739_05635</name>
</gene>